<gene>
    <name evidence="1" type="ORF">MML48_2g00015306</name>
</gene>
<dbReference type="EMBL" id="CM043016">
    <property type="protein sequence ID" value="KAI4466676.1"/>
    <property type="molecule type" value="Genomic_DNA"/>
</dbReference>
<comment type="caution">
    <text evidence="1">The sequence shown here is derived from an EMBL/GenBank/DDBJ whole genome shotgun (WGS) entry which is preliminary data.</text>
</comment>
<reference evidence="1" key="1">
    <citation type="submission" date="2022-04" db="EMBL/GenBank/DDBJ databases">
        <title>Chromosome-scale genome assembly of Holotrichia oblita Faldermann.</title>
        <authorList>
            <person name="Rongchong L."/>
        </authorList>
    </citation>
    <scope>NUCLEOTIDE SEQUENCE</scope>
    <source>
        <strain evidence="1">81SQS9</strain>
    </source>
</reference>
<evidence type="ECO:0000313" key="1">
    <source>
        <dbReference type="EMBL" id="KAI4466676.1"/>
    </source>
</evidence>
<sequence>MPFSSEEKRDMLEIYYASHRNVQVTSETYIQRYPERKQPAQTYFLLLHRNLGDFGSFCKPRKYDARPPHENEVDILQRVQENPSTSTRAIAADLNITRQKVWRVLKKHKYYPFKKHVTQVLHPGDSDRRVAFCRSFMDQLEQNPNFLAKVIFTDESEGSAQQANNAVANQHAAARQAAFAAKSSLAQNAISAAATAQAALTAKQILVSKLESDVSEAQQSLQGEIQQLHQAERSANSAQQAAEQAQQQVNALNNAANAAQGTLTHAQQAAEEAQAEYGSQQAMVGAAKQRLSALNEELHAAQNDLVATQAAAQKAGAAAQIAQSNAANAAASAQAAGQEHGGGAGFGGDDHGYSAGGYSVEHLNMTIDDPINESDIKEILRDFLAEKGIEDAEIIYRDGPNLGDGYLGVTKAITVKKGETSFDLFVKAAPKDEKLRVALNTHMIFKREVTVYTKLFPAYNKFLQEKIGQELNLTPKCYNSNAEESREFLLLENLTDLGFKVFDKKKLLDEDHILMVLKNYAKFHGVSYALKNQRGDVFANLCQTIGDDTMFLFENVNFKTILSNGLDVLKKYGGAKIDSISLEKVEELIENFYEFIEETINCNHNHKIITHSDCWMNNMQFKYDDVTKKPVDLRLVDFQAVRQTLPVTDLSYFFYCSANTQENLDKLDFYLDYYYENLKDFLEKLGNDLDKIYPHDTFKDDWKRFCKYGIMMTLSITRVIVAETGETLNVAEKMRTDPEEARKALFVVNLSNNDEYVDRMSRILKHAVKNKYL</sequence>
<evidence type="ECO:0000313" key="2">
    <source>
        <dbReference type="Proteomes" id="UP001056778"/>
    </source>
</evidence>
<accession>A0ACB9TIP9</accession>
<proteinExistence type="predicted"/>
<organism evidence="1 2">
    <name type="scientific">Holotrichia oblita</name>
    <name type="common">Chafer beetle</name>
    <dbReference type="NCBI Taxonomy" id="644536"/>
    <lineage>
        <taxon>Eukaryota</taxon>
        <taxon>Metazoa</taxon>
        <taxon>Ecdysozoa</taxon>
        <taxon>Arthropoda</taxon>
        <taxon>Hexapoda</taxon>
        <taxon>Insecta</taxon>
        <taxon>Pterygota</taxon>
        <taxon>Neoptera</taxon>
        <taxon>Endopterygota</taxon>
        <taxon>Coleoptera</taxon>
        <taxon>Polyphaga</taxon>
        <taxon>Scarabaeiformia</taxon>
        <taxon>Scarabaeidae</taxon>
        <taxon>Melolonthinae</taxon>
        <taxon>Holotrichia</taxon>
    </lineage>
</organism>
<keyword evidence="2" id="KW-1185">Reference proteome</keyword>
<name>A0ACB9TIP9_HOLOL</name>
<dbReference type="Proteomes" id="UP001056778">
    <property type="component" value="Chromosome 2"/>
</dbReference>
<protein>
    <submittedName>
        <fullName evidence="1">Uncharacterized protein</fullName>
    </submittedName>
</protein>